<evidence type="ECO:0000313" key="4">
    <source>
        <dbReference type="Proteomes" id="UP000198636"/>
    </source>
</evidence>
<dbReference type="Proteomes" id="UP000198636">
    <property type="component" value="Unassembled WGS sequence"/>
</dbReference>
<dbReference type="PANTHER" id="PTHR43000">
    <property type="entry name" value="DTDP-D-GLUCOSE 4,6-DEHYDRATASE-RELATED"/>
    <property type="match status" value="1"/>
</dbReference>
<comment type="similarity">
    <text evidence="1">Belongs to the NAD(P)-dependent epimerase/dehydratase family.</text>
</comment>
<name>A0A1G5AGK0_9FIRM</name>
<dbReference type="SUPFAM" id="SSF51735">
    <property type="entry name" value="NAD(P)-binding Rossmann-fold domains"/>
    <property type="match status" value="1"/>
</dbReference>
<feature type="domain" description="NAD-dependent epimerase/dehydratase" evidence="2">
    <location>
        <begin position="5"/>
        <end position="216"/>
    </location>
</feature>
<dbReference type="InterPro" id="IPR036291">
    <property type="entry name" value="NAD(P)-bd_dom_sf"/>
</dbReference>
<evidence type="ECO:0000313" key="3">
    <source>
        <dbReference type="EMBL" id="SCX76991.1"/>
    </source>
</evidence>
<reference evidence="3 4" key="1">
    <citation type="submission" date="2016-10" db="EMBL/GenBank/DDBJ databases">
        <authorList>
            <person name="de Groot N.N."/>
        </authorList>
    </citation>
    <scope>NUCLEOTIDE SEQUENCE [LARGE SCALE GENOMIC DNA]</scope>
    <source>
        <strain evidence="3 4">DSM 18978</strain>
    </source>
</reference>
<accession>A0A1G5AGK0</accession>
<evidence type="ECO:0000259" key="2">
    <source>
        <dbReference type="Pfam" id="PF01370"/>
    </source>
</evidence>
<gene>
    <name evidence="3" type="ORF">SAMN03080606_00123</name>
</gene>
<dbReference type="InterPro" id="IPR001509">
    <property type="entry name" value="Epimerase_deHydtase"/>
</dbReference>
<dbReference type="Gene3D" id="3.40.50.720">
    <property type="entry name" value="NAD(P)-binding Rossmann-like Domain"/>
    <property type="match status" value="1"/>
</dbReference>
<protein>
    <submittedName>
        <fullName evidence="3">Nucleoside-diphosphate-sugar epimerase</fullName>
    </submittedName>
</protein>
<dbReference type="OrthoDB" id="9789543at2"/>
<dbReference type="RefSeq" id="WP_091538752.1">
    <property type="nucleotide sequence ID" value="NZ_FMUS01000001.1"/>
</dbReference>
<dbReference type="Pfam" id="PF01370">
    <property type="entry name" value="Epimerase"/>
    <property type="match status" value="1"/>
</dbReference>
<evidence type="ECO:0000256" key="1">
    <source>
        <dbReference type="ARBA" id="ARBA00007637"/>
    </source>
</evidence>
<organism evidence="3 4">
    <name type="scientific">Alkaliphilus peptidifermentans DSM 18978</name>
    <dbReference type="NCBI Taxonomy" id="1120976"/>
    <lineage>
        <taxon>Bacteria</taxon>
        <taxon>Bacillati</taxon>
        <taxon>Bacillota</taxon>
        <taxon>Clostridia</taxon>
        <taxon>Peptostreptococcales</taxon>
        <taxon>Natronincolaceae</taxon>
        <taxon>Alkaliphilus</taxon>
    </lineage>
</organism>
<keyword evidence="4" id="KW-1185">Reference proteome</keyword>
<dbReference type="AlphaFoldDB" id="A0A1G5AGK0"/>
<sequence>MKKAIVTGGTGFVGSNLCKFLIKNDWEVSVITRPSSDYSNISSVLNEIDVFEYDGQIERLIDYFNEKNVEIVFHLASLFIAEHESNQIDGLVDSNIKFGLHILEAMKESKTKLLINSGTSWQHYHSDEYNPVDLYAATKQAFESLVKYYVEAENIRVITLKLFDTYGEFDKRPKLINLLHKFADENKELNMSPGEQVLDLVHVNDVVKAYVKAYEYLVEQGIGFQEFGVGSKKPIRLKDLINKFEFITGKKLNVIWGGRNYRKREVMKLWGKYETLPGWIIEVSLEEGLLKYNGNKNN</sequence>
<dbReference type="STRING" id="1120976.SAMN03080606_00123"/>
<proteinExistence type="inferred from homology"/>
<dbReference type="EMBL" id="FMUS01000001">
    <property type="protein sequence ID" value="SCX76991.1"/>
    <property type="molecule type" value="Genomic_DNA"/>
</dbReference>